<comment type="caution">
    <text evidence="7">The sequence shown here is derived from an EMBL/GenBank/DDBJ whole genome shotgun (WGS) entry which is preliminary data.</text>
</comment>
<evidence type="ECO:0000256" key="3">
    <source>
        <dbReference type="ARBA" id="ARBA00022692"/>
    </source>
</evidence>
<dbReference type="SUPFAM" id="SSF56954">
    <property type="entry name" value="Outer membrane efflux proteins (OEP)"/>
    <property type="match status" value="1"/>
</dbReference>
<feature type="coiled-coil region" evidence="6">
    <location>
        <begin position="118"/>
        <end position="145"/>
    </location>
</feature>
<evidence type="ECO:0000313" key="8">
    <source>
        <dbReference type="Proteomes" id="UP000289703"/>
    </source>
</evidence>
<evidence type="ECO:0000256" key="2">
    <source>
        <dbReference type="ARBA" id="ARBA00022452"/>
    </source>
</evidence>
<evidence type="ECO:0000256" key="6">
    <source>
        <dbReference type="SAM" id="Coils"/>
    </source>
</evidence>
<dbReference type="GO" id="GO:0015562">
    <property type="term" value="F:efflux transmembrane transporter activity"/>
    <property type="evidence" value="ECO:0007669"/>
    <property type="project" value="InterPro"/>
</dbReference>
<dbReference type="Gene3D" id="1.20.1600.10">
    <property type="entry name" value="Outer membrane efflux proteins (OEP)"/>
    <property type="match status" value="1"/>
</dbReference>
<dbReference type="Proteomes" id="UP000289703">
    <property type="component" value="Unassembled WGS sequence"/>
</dbReference>
<dbReference type="GO" id="GO:1990281">
    <property type="term" value="C:efflux pump complex"/>
    <property type="evidence" value="ECO:0007669"/>
    <property type="project" value="TreeGrafter"/>
</dbReference>
<dbReference type="GO" id="GO:0009279">
    <property type="term" value="C:cell outer membrane"/>
    <property type="evidence" value="ECO:0007669"/>
    <property type="project" value="UniProtKB-SubCell"/>
</dbReference>
<organism evidence="7 8">
    <name type="scientific">Ancylomarina salipaludis</name>
    <dbReference type="NCBI Taxonomy" id="2501299"/>
    <lineage>
        <taxon>Bacteria</taxon>
        <taxon>Pseudomonadati</taxon>
        <taxon>Bacteroidota</taxon>
        <taxon>Bacteroidia</taxon>
        <taxon>Marinilabiliales</taxon>
        <taxon>Marinifilaceae</taxon>
        <taxon>Ancylomarina</taxon>
    </lineage>
</organism>
<dbReference type="GO" id="GO:0015288">
    <property type="term" value="F:porin activity"/>
    <property type="evidence" value="ECO:0007669"/>
    <property type="project" value="TreeGrafter"/>
</dbReference>
<protein>
    <submittedName>
        <fullName evidence="7">TolC family protein</fullName>
    </submittedName>
</protein>
<name>A0A4Q1JLD1_9BACT</name>
<dbReference type="EMBL" id="SAXA01000007">
    <property type="protein sequence ID" value="RXQ94516.1"/>
    <property type="molecule type" value="Genomic_DNA"/>
</dbReference>
<dbReference type="InterPro" id="IPR051906">
    <property type="entry name" value="TolC-like"/>
</dbReference>
<evidence type="ECO:0000256" key="5">
    <source>
        <dbReference type="ARBA" id="ARBA00023237"/>
    </source>
</evidence>
<keyword evidence="4" id="KW-0472">Membrane</keyword>
<dbReference type="OrthoDB" id="976750at2"/>
<dbReference type="PANTHER" id="PTHR30026">
    <property type="entry name" value="OUTER MEMBRANE PROTEIN TOLC"/>
    <property type="match status" value="1"/>
</dbReference>
<keyword evidence="2" id="KW-1134">Transmembrane beta strand</keyword>
<accession>A0A4Q1JLD1</accession>
<evidence type="ECO:0000313" key="7">
    <source>
        <dbReference type="EMBL" id="RXQ94516.1"/>
    </source>
</evidence>
<evidence type="ECO:0000256" key="1">
    <source>
        <dbReference type="ARBA" id="ARBA00004442"/>
    </source>
</evidence>
<proteinExistence type="predicted"/>
<gene>
    <name evidence="7" type="ORF">EO244_09550</name>
</gene>
<keyword evidence="3" id="KW-0812">Transmembrane</keyword>
<dbReference type="RefSeq" id="WP_129254443.1">
    <property type="nucleotide sequence ID" value="NZ_SAXA01000007.1"/>
</dbReference>
<dbReference type="AlphaFoldDB" id="A0A4Q1JLD1"/>
<keyword evidence="6" id="KW-0175">Coiled coil</keyword>
<evidence type="ECO:0000256" key="4">
    <source>
        <dbReference type="ARBA" id="ARBA00023136"/>
    </source>
</evidence>
<keyword evidence="8" id="KW-1185">Reference proteome</keyword>
<keyword evidence="5" id="KW-0998">Cell outer membrane</keyword>
<dbReference type="PANTHER" id="PTHR30026:SF20">
    <property type="entry name" value="OUTER MEMBRANE PROTEIN TOLC"/>
    <property type="match status" value="1"/>
</dbReference>
<sequence length="429" mass="49484">MNSLFKNSRYLLLLALIFHFQIGWTQEEVLNLEQCQKEVQENFPLVKGKDLLNQSSQLNIENLKTSYLPRLYANGKVTYQSDVTGISLPNMVTPQAPKDQYALNVDIEQLIYDGGKTKDRIELEKKASEVEIQNLEIQLYQLRKRVNDAFFGIQLVRKNKLVLLDKHKTISNRIKQIRSAVENGVLLPANLKVMESELLLIDQQIQELSAYEATSFHVLSELMGRKIDTNTQLQDNSLNIESVDNLNTKSKERPEYQMYSSQKSLLEAQKELLKKDRYPVISGFGQLGYGNPGYNQLTDQFDTYYMLGAKISWHIFDWKSNRRKQKEITIRKDIVNTQELSFTQNQLIELGNESIRLKKIKILLEKDDAIIELKKAISESSASQLDNGVITSSDYLDDLNKEIQAKLNKAYHLIQLQQSLAEYQRIKGI</sequence>
<comment type="subcellular location">
    <subcellularLocation>
        <location evidence="1">Cell outer membrane</location>
    </subcellularLocation>
</comment>
<reference evidence="7 8" key="1">
    <citation type="submission" date="2019-01" db="EMBL/GenBank/DDBJ databases">
        <title>Ancylomarina salipaludis sp. nov., isolated from a salt marsh.</title>
        <authorList>
            <person name="Yoon J.-H."/>
        </authorList>
    </citation>
    <scope>NUCLEOTIDE SEQUENCE [LARGE SCALE GENOMIC DNA]</scope>
    <source>
        <strain evidence="7 8">SHSM-M15</strain>
    </source>
</reference>